<dbReference type="Gene3D" id="2.160.20.110">
    <property type="match status" value="1"/>
</dbReference>
<feature type="signal peptide" evidence="1">
    <location>
        <begin position="1"/>
        <end position="27"/>
    </location>
</feature>
<protein>
    <recommendedName>
        <fullName evidence="4">GLUG domain-containing protein</fullName>
    </recommendedName>
</protein>
<gene>
    <name evidence="2" type="ORF">BMONG18_1444</name>
</gene>
<evidence type="ECO:0000313" key="2">
    <source>
        <dbReference type="EMBL" id="ROT86393.1"/>
    </source>
</evidence>
<dbReference type="RefSeq" id="WP_123645220.1">
    <property type="nucleotide sequence ID" value="NZ_QRAJ01000010.1"/>
</dbReference>
<feature type="chain" id="PRO_5019291245" description="GLUG domain-containing protein" evidence="1">
    <location>
        <begin position="28"/>
        <end position="407"/>
    </location>
</feature>
<dbReference type="AlphaFoldDB" id="A0A423UCH5"/>
<proteinExistence type="predicted"/>
<keyword evidence="1" id="KW-0732">Signal</keyword>
<organism evidence="2 3">
    <name type="scientific">Bifidobacterium mongoliense</name>
    <dbReference type="NCBI Taxonomy" id="518643"/>
    <lineage>
        <taxon>Bacteria</taxon>
        <taxon>Bacillati</taxon>
        <taxon>Actinomycetota</taxon>
        <taxon>Actinomycetes</taxon>
        <taxon>Bifidobacteriales</taxon>
        <taxon>Bifidobacteriaceae</taxon>
        <taxon>Bifidobacterium</taxon>
    </lineage>
</organism>
<sequence length="407" mass="41699">MRKKLAAATTALVAAFALCSAAVPAQAASLSGSGTQADPYLIANVEDLAQFRDIVNEGGDIYSTNAKLTADIDLQGSTWVPIGLDNASPFYGSFDGQGHVIRNMHVDMSNEESPAGLFSEVFGSIHNLGVLNATVTGTDMVGAIAGSIENSDDGTGLFNCWSDGGTVTGRSMVGGLVGNMRSSGQATITGSYNGNHVIGYENGIGGVVGWVYNASVIDSHNAGNVEAAASEYVLPHEIGGVIGHAVNSNTNELNALYNTGNVSAPTGTLVGGVAGNDVMWLSNAYNTGKVSGASSVGGVIGGTADDLHNVYNIGSVTAQDNQYGAISGTSDGAFNSSNLYYLNGTAPSAFAEGQDGDAHAKSIADFENLAVVLHALYSAAPEIWLNTRGQVGEPTEQLPWLQPILRG</sequence>
<accession>A0A423UCH5</accession>
<dbReference type="EMBL" id="QRAJ01000010">
    <property type="protein sequence ID" value="ROT86393.1"/>
    <property type="molecule type" value="Genomic_DNA"/>
</dbReference>
<evidence type="ECO:0000256" key="1">
    <source>
        <dbReference type="SAM" id="SignalP"/>
    </source>
</evidence>
<evidence type="ECO:0008006" key="4">
    <source>
        <dbReference type="Google" id="ProtNLM"/>
    </source>
</evidence>
<reference evidence="2 3" key="1">
    <citation type="submission" date="2018-07" db="EMBL/GenBank/DDBJ databases">
        <title>The role of parmesan cheese in vectoring bovine microbiota.</title>
        <authorList>
            <person name="Lugli G.A."/>
            <person name="Milani C."/>
        </authorList>
    </citation>
    <scope>NUCLEOTIDE SEQUENCE [LARGE SCALE GENOMIC DNA]</scope>
    <source>
        <strain evidence="2 3">BMONG18</strain>
    </source>
</reference>
<comment type="caution">
    <text evidence="2">The sequence shown here is derived from an EMBL/GenBank/DDBJ whole genome shotgun (WGS) entry which is preliminary data.</text>
</comment>
<name>A0A423UCH5_9BIFI</name>
<dbReference type="Proteomes" id="UP000285266">
    <property type="component" value="Unassembled WGS sequence"/>
</dbReference>
<evidence type="ECO:0000313" key="3">
    <source>
        <dbReference type="Proteomes" id="UP000285266"/>
    </source>
</evidence>